<dbReference type="Gene3D" id="1.10.10.440">
    <property type="entry name" value="FF domain"/>
    <property type="match status" value="1"/>
</dbReference>
<name>A0AAV9VK71_9PEZI</name>
<gene>
    <name evidence="4" type="ORF">TWF730_005293</name>
</gene>
<organism evidence="4 5">
    <name type="scientific">Orbilia blumenaviensis</name>
    <dbReference type="NCBI Taxonomy" id="1796055"/>
    <lineage>
        <taxon>Eukaryota</taxon>
        <taxon>Fungi</taxon>
        <taxon>Dikarya</taxon>
        <taxon>Ascomycota</taxon>
        <taxon>Pezizomycotina</taxon>
        <taxon>Orbiliomycetes</taxon>
        <taxon>Orbiliales</taxon>
        <taxon>Orbiliaceae</taxon>
        <taxon>Orbilia</taxon>
    </lineage>
</organism>
<evidence type="ECO:0000313" key="5">
    <source>
        <dbReference type="Proteomes" id="UP001373714"/>
    </source>
</evidence>
<dbReference type="GO" id="GO:0005634">
    <property type="term" value="C:nucleus"/>
    <property type="evidence" value="ECO:0007669"/>
    <property type="project" value="TreeGrafter"/>
</dbReference>
<feature type="region of interest" description="Disordered" evidence="2">
    <location>
        <begin position="1"/>
        <end position="23"/>
    </location>
</feature>
<dbReference type="SUPFAM" id="SSF51045">
    <property type="entry name" value="WW domain"/>
    <property type="match status" value="2"/>
</dbReference>
<feature type="region of interest" description="Disordered" evidence="2">
    <location>
        <begin position="182"/>
        <end position="274"/>
    </location>
</feature>
<dbReference type="SUPFAM" id="SSF81698">
    <property type="entry name" value="FF domain"/>
    <property type="match status" value="1"/>
</dbReference>
<accession>A0AAV9VK71</accession>
<dbReference type="Proteomes" id="UP001373714">
    <property type="component" value="Unassembled WGS sequence"/>
</dbReference>
<comment type="caution">
    <text evidence="4">The sequence shown here is derived from an EMBL/GenBank/DDBJ whole genome shotgun (WGS) entry which is preliminary data.</text>
</comment>
<proteinExistence type="predicted"/>
<feature type="region of interest" description="Disordered" evidence="2">
    <location>
        <begin position="496"/>
        <end position="530"/>
    </location>
</feature>
<dbReference type="Pfam" id="PF01846">
    <property type="entry name" value="FF"/>
    <property type="match status" value="1"/>
</dbReference>
<dbReference type="SMART" id="SM00456">
    <property type="entry name" value="WW"/>
    <property type="match status" value="2"/>
</dbReference>
<dbReference type="PANTHER" id="PTHR15377">
    <property type="entry name" value="TRANSCRIPTION ELONGATION REGULATOR 1"/>
    <property type="match status" value="1"/>
</dbReference>
<keyword evidence="1" id="KW-0677">Repeat</keyword>
<evidence type="ECO:0000256" key="2">
    <source>
        <dbReference type="SAM" id="MobiDB-lite"/>
    </source>
</evidence>
<dbReference type="InterPro" id="IPR002713">
    <property type="entry name" value="FF_domain"/>
</dbReference>
<feature type="compositionally biased region" description="Acidic residues" evidence="2">
    <location>
        <begin position="220"/>
        <end position="241"/>
    </location>
</feature>
<evidence type="ECO:0000313" key="4">
    <source>
        <dbReference type="EMBL" id="KAK6361573.1"/>
    </source>
</evidence>
<feature type="compositionally biased region" description="Low complexity" evidence="2">
    <location>
        <begin position="66"/>
        <end position="76"/>
    </location>
</feature>
<feature type="region of interest" description="Disordered" evidence="2">
    <location>
        <begin position="563"/>
        <end position="584"/>
    </location>
</feature>
<sequence length="584" mass="67769">MSSKHPTTPMPPLPKGWTEHRAPTGHSYYYHAESKTSTYTRPVDPAHSLPQPQFPPQDSNPQGFTPQSFNPPSQSFNPPPQNFNPQGFQQHQHQHQHQHQPGQFTFNHPQQYPNPHHNPNQPPRRPRPQEKPDKPKTKRPIPDASPWLLVTTKKGNSFIHNPETKESLWDAPDSLKSAIESLEKLSLTEERDRERIRRRQSALDRQQREQDEAFANQVEAEGEGEEEYYEDDYEGQEDDETPVSHGVKRQVSAPAEGEEGDYYYDDEDEDFDEEHDEKRLRMEAGGPVEFTEDDIAWQLGDIAAQYGLEDEDMGETDDLAPEDGALLFKDLLNDLNVSPYSTWDSELPKLVEDGRYTALPTTKMRKQVFGEWCQERIAILKKEKEKEIKKDPRVAYLAFIEANATPKLYWAEFKRKFKKEAVMKDVKVTDKVKENYYRDYISRTKTSIETRENDLRKYLKTVKDLKRGTIIDNLPPSVECDIRYVALPKDKRESIVESHMRSLPEDAGEDDSSKDNRERQRRALEDREAAVRREQFYNKKEIARGKEALRETEMEIKRAMNVGKEGLLGHLEPAKEKEGEDKSS</sequence>
<evidence type="ECO:0000259" key="3">
    <source>
        <dbReference type="PROSITE" id="PS50020"/>
    </source>
</evidence>
<dbReference type="PROSITE" id="PS50020">
    <property type="entry name" value="WW_DOMAIN_2"/>
    <property type="match status" value="2"/>
</dbReference>
<protein>
    <recommendedName>
        <fullName evidence="3">WW domain-containing protein</fullName>
    </recommendedName>
</protein>
<dbReference type="CDD" id="cd00201">
    <property type="entry name" value="WW"/>
    <property type="match status" value="1"/>
</dbReference>
<dbReference type="Pfam" id="PF00397">
    <property type="entry name" value="WW"/>
    <property type="match status" value="1"/>
</dbReference>
<dbReference type="Gene3D" id="2.20.70.10">
    <property type="match status" value="2"/>
</dbReference>
<keyword evidence="5" id="KW-1185">Reference proteome</keyword>
<feature type="domain" description="WW" evidence="3">
    <location>
        <begin position="11"/>
        <end position="44"/>
    </location>
</feature>
<dbReference type="InterPro" id="IPR036020">
    <property type="entry name" value="WW_dom_sf"/>
</dbReference>
<evidence type="ECO:0000256" key="1">
    <source>
        <dbReference type="ARBA" id="ARBA00022737"/>
    </source>
</evidence>
<feature type="compositionally biased region" description="Low complexity" evidence="2">
    <location>
        <begin position="99"/>
        <end position="119"/>
    </location>
</feature>
<dbReference type="GO" id="GO:0003712">
    <property type="term" value="F:transcription coregulator activity"/>
    <property type="evidence" value="ECO:0007669"/>
    <property type="project" value="TreeGrafter"/>
</dbReference>
<dbReference type="AlphaFoldDB" id="A0AAV9VK71"/>
<dbReference type="GO" id="GO:0070063">
    <property type="term" value="F:RNA polymerase binding"/>
    <property type="evidence" value="ECO:0007669"/>
    <property type="project" value="InterPro"/>
</dbReference>
<dbReference type="EMBL" id="JAVHNS010000002">
    <property type="protein sequence ID" value="KAK6361573.1"/>
    <property type="molecule type" value="Genomic_DNA"/>
</dbReference>
<feature type="compositionally biased region" description="Acidic residues" evidence="2">
    <location>
        <begin position="256"/>
        <end position="274"/>
    </location>
</feature>
<reference evidence="4 5" key="1">
    <citation type="submission" date="2019-10" db="EMBL/GenBank/DDBJ databases">
        <authorList>
            <person name="Palmer J.M."/>
        </authorList>
    </citation>
    <scope>NUCLEOTIDE SEQUENCE [LARGE SCALE GENOMIC DNA]</scope>
    <source>
        <strain evidence="4 5">TWF730</strain>
    </source>
</reference>
<dbReference type="PANTHER" id="PTHR15377:SF3">
    <property type="entry name" value="WW DOMAIN-CONTAINING PROTEIN"/>
    <property type="match status" value="1"/>
</dbReference>
<feature type="compositionally biased region" description="Basic and acidic residues" evidence="2">
    <location>
        <begin position="572"/>
        <end position="584"/>
    </location>
</feature>
<dbReference type="SMART" id="SM00441">
    <property type="entry name" value="FF"/>
    <property type="match status" value="1"/>
</dbReference>
<dbReference type="InterPro" id="IPR045148">
    <property type="entry name" value="TCRG1-like"/>
</dbReference>
<feature type="compositionally biased region" description="Polar residues" evidence="2">
    <location>
        <begin position="56"/>
        <end position="65"/>
    </location>
</feature>
<feature type="region of interest" description="Disordered" evidence="2">
    <location>
        <begin position="36"/>
        <end position="149"/>
    </location>
</feature>
<feature type="domain" description="WW" evidence="3">
    <location>
        <begin position="141"/>
        <end position="174"/>
    </location>
</feature>
<feature type="compositionally biased region" description="Basic and acidic residues" evidence="2">
    <location>
        <begin position="511"/>
        <end position="530"/>
    </location>
</feature>
<feature type="compositionally biased region" description="Basic and acidic residues" evidence="2">
    <location>
        <begin position="182"/>
        <end position="211"/>
    </location>
</feature>
<dbReference type="PROSITE" id="PS01159">
    <property type="entry name" value="WW_DOMAIN_1"/>
    <property type="match status" value="1"/>
</dbReference>
<dbReference type="InterPro" id="IPR036517">
    <property type="entry name" value="FF_domain_sf"/>
</dbReference>
<dbReference type="InterPro" id="IPR001202">
    <property type="entry name" value="WW_dom"/>
</dbReference>